<evidence type="ECO:0000313" key="2">
    <source>
        <dbReference type="Proteomes" id="UP001319921"/>
    </source>
</evidence>
<dbReference type="InterPro" id="IPR011391">
    <property type="entry name" value="AcoX_kinase"/>
</dbReference>
<protein>
    <submittedName>
        <fullName evidence="1">Acetoin catabolism protein X</fullName>
    </submittedName>
</protein>
<dbReference type="Pfam" id="PF01513">
    <property type="entry name" value="NAD_kinase"/>
    <property type="match status" value="1"/>
</dbReference>
<gene>
    <name evidence="1" type="primary">acoX</name>
    <name evidence="1" type="ORF">SACC_21310</name>
</gene>
<dbReference type="RefSeq" id="WP_229569463.1">
    <property type="nucleotide sequence ID" value="NZ_AP025226.1"/>
</dbReference>
<proteinExistence type="predicted"/>
<dbReference type="Proteomes" id="UP001319921">
    <property type="component" value="Chromosome"/>
</dbReference>
<name>A0AAQ4CTI3_9CREN</name>
<reference evidence="1 2" key="1">
    <citation type="journal article" date="2022" name="Microbiol. Resour. Announc.">
        <title>Complete Genome Sequence of the Hyperthermophilic and Acidophilic Archaeon Saccharolobus caldissimus Strain HS-3T.</title>
        <authorList>
            <person name="Sakai H.D."/>
            <person name="Kurosawa N."/>
        </authorList>
    </citation>
    <scope>NUCLEOTIDE SEQUENCE [LARGE SCALE GENOMIC DNA]</scope>
    <source>
        <strain evidence="1 2">JCM32116</strain>
    </source>
</reference>
<accession>A0AAQ4CTI3</accession>
<dbReference type="GO" id="GO:0003951">
    <property type="term" value="F:NAD+ kinase activity"/>
    <property type="evidence" value="ECO:0007669"/>
    <property type="project" value="InterPro"/>
</dbReference>
<dbReference type="PANTHER" id="PTHR40697">
    <property type="entry name" value="ACETOIN CATABOLISM PROTEIN X"/>
    <property type="match status" value="1"/>
</dbReference>
<dbReference type="GO" id="GO:0006741">
    <property type="term" value="P:NADP+ biosynthetic process"/>
    <property type="evidence" value="ECO:0007669"/>
    <property type="project" value="InterPro"/>
</dbReference>
<keyword evidence="2" id="KW-1185">Reference proteome</keyword>
<dbReference type="KEGG" id="scas:SACC_21310"/>
<dbReference type="EMBL" id="AP025226">
    <property type="protein sequence ID" value="BDB99114.1"/>
    <property type="molecule type" value="Genomic_DNA"/>
</dbReference>
<sequence>MPSIGIIINPESGKDIRRLVGNAPFITNYTKIDVIKRFLLGLNATDAVDEVVFMPDFYGIALDVIEDLKDRVNFDLNTIAMKVENSVNDTILASKYMSEIGVNAIVSAGGDGTLRAVYKGIGDKVPILGLSLGTNNVLGATYEPTILGMTLGLLIRNPNPDVIDRIKAIKVFVNNEFKDLSLVDLTFIDGWYVGTRAIWDEYSLRYAFISKGEIGDIGIPSIASVIKPISFDDDFGLMIKFGLGYIVNAILAPGLVKQIFINEIRTVRLGEEVEVPKGRYVIAFDGEKELVVNNNDVIKVRIDKDGPLLINVRKAMNYISSYYKKGGEVSWVKKY</sequence>
<dbReference type="InterPro" id="IPR016064">
    <property type="entry name" value="NAD/diacylglycerol_kinase_sf"/>
</dbReference>
<organism evidence="1 2">
    <name type="scientific">Saccharolobus caldissimus</name>
    <dbReference type="NCBI Taxonomy" id="1702097"/>
    <lineage>
        <taxon>Archaea</taxon>
        <taxon>Thermoproteota</taxon>
        <taxon>Thermoprotei</taxon>
        <taxon>Sulfolobales</taxon>
        <taxon>Sulfolobaceae</taxon>
        <taxon>Saccharolobus</taxon>
    </lineage>
</organism>
<dbReference type="PANTHER" id="PTHR40697:SF3">
    <property type="entry name" value="ACETOIN CATABOLISM PROTEIN X"/>
    <property type="match status" value="1"/>
</dbReference>
<dbReference type="InterPro" id="IPR039065">
    <property type="entry name" value="AcoX-like"/>
</dbReference>
<dbReference type="GeneID" id="68866861"/>
<dbReference type="SUPFAM" id="SSF111331">
    <property type="entry name" value="NAD kinase/diacylglycerol kinase-like"/>
    <property type="match status" value="1"/>
</dbReference>
<evidence type="ECO:0000313" key="1">
    <source>
        <dbReference type="EMBL" id="BDB99114.1"/>
    </source>
</evidence>
<dbReference type="PIRSF" id="PIRSF018567">
    <property type="entry name" value="AcoX"/>
    <property type="match status" value="1"/>
</dbReference>
<dbReference type="InterPro" id="IPR017438">
    <property type="entry name" value="ATP-NAD_kinase_N"/>
</dbReference>
<dbReference type="AlphaFoldDB" id="A0AAQ4CTI3"/>
<dbReference type="InterPro" id="IPR002504">
    <property type="entry name" value="NADK"/>
</dbReference>
<dbReference type="Gene3D" id="3.40.50.10330">
    <property type="entry name" value="Probable inorganic polyphosphate/atp-NAD kinase, domain 1"/>
    <property type="match status" value="1"/>
</dbReference>